<keyword evidence="3" id="KW-1185">Reference proteome</keyword>
<name>A0ABV4CNS9_9PSEU</name>
<evidence type="ECO:0000313" key="2">
    <source>
        <dbReference type="EMBL" id="MEY8042755.1"/>
    </source>
</evidence>
<organism evidence="2 3">
    <name type="scientific">Saccharopolyspora cebuensis</name>
    <dbReference type="NCBI Taxonomy" id="418759"/>
    <lineage>
        <taxon>Bacteria</taxon>
        <taxon>Bacillati</taxon>
        <taxon>Actinomycetota</taxon>
        <taxon>Actinomycetes</taxon>
        <taxon>Pseudonocardiales</taxon>
        <taxon>Pseudonocardiaceae</taxon>
        <taxon>Saccharopolyspora</taxon>
    </lineage>
</organism>
<feature type="chain" id="PRO_5045454424" evidence="1">
    <location>
        <begin position="21"/>
        <end position="139"/>
    </location>
</feature>
<accession>A0ABV4CNS9</accession>
<reference evidence="2 3" key="1">
    <citation type="submission" date="2024-08" db="EMBL/GenBank/DDBJ databases">
        <title>Genome mining of Saccharopolyspora cebuensis PGLac3 from Nigerian medicinal plant.</title>
        <authorList>
            <person name="Ezeobiora C.E."/>
            <person name="Igbokwe N.H."/>
            <person name="Amin D.H."/>
            <person name="Mendie U.E."/>
        </authorList>
    </citation>
    <scope>NUCLEOTIDE SEQUENCE [LARGE SCALE GENOMIC DNA]</scope>
    <source>
        <strain evidence="2 3">PGLac3</strain>
    </source>
</reference>
<protein>
    <submittedName>
        <fullName evidence="2">Uncharacterized protein</fullName>
    </submittedName>
</protein>
<proteinExistence type="predicted"/>
<evidence type="ECO:0000313" key="3">
    <source>
        <dbReference type="Proteomes" id="UP001564626"/>
    </source>
</evidence>
<evidence type="ECO:0000256" key="1">
    <source>
        <dbReference type="SAM" id="SignalP"/>
    </source>
</evidence>
<dbReference type="Proteomes" id="UP001564626">
    <property type="component" value="Unassembled WGS sequence"/>
</dbReference>
<dbReference type="EMBL" id="JBGEHV010000065">
    <property type="protein sequence ID" value="MEY8042755.1"/>
    <property type="molecule type" value="Genomic_DNA"/>
</dbReference>
<feature type="signal peptide" evidence="1">
    <location>
        <begin position="1"/>
        <end position="20"/>
    </location>
</feature>
<gene>
    <name evidence="2" type="ORF">AB8O55_25395</name>
</gene>
<sequence>MIRRALVLAAAALATTAVPAAAAAAAPPSAPASAPIQARLGAAACQDMSAMQAVPLIGQHLAHLPAVPTVRYEIRGTAALDRPTPYEVTVDGQVRGTGMVGKNGFISAQLTVPADRTTTVRVRAAGTVHAERTYAPLRC</sequence>
<dbReference type="RefSeq" id="WP_345360262.1">
    <property type="nucleotide sequence ID" value="NZ_BAABII010000004.1"/>
</dbReference>
<keyword evidence="1" id="KW-0732">Signal</keyword>
<comment type="caution">
    <text evidence="2">The sequence shown here is derived from an EMBL/GenBank/DDBJ whole genome shotgun (WGS) entry which is preliminary data.</text>
</comment>